<evidence type="ECO:0000313" key="1">
    <source>
        <dbReference type="EMBL" id="RED52300.1"/>
    </source>
</evidence>
<gene>
    <name evidence="1" type="ORF">DFP90_102320</name>
</gene>
<evidence type="ECO:0000313" key="2">
    <source>
        <dbReference type="Proteomes" id="UP000256845"/>
    </source>
</evidence>
<dbReference type="OrthoDB" id="7362364at2"/>
<keyword evidence="2" id="KW-1185">Reference proteome</keyword>
<comment type="caution">
    <text evidence="1">The sequence shown here is derived from an EMBL/GenBank/DDBJ whole genome shotgun (WGS) entry which is preliminary data.</text>
</comment>
<protein>
    <submittedName>
        <fullName evidence="1">Uncharacterized protein</fullName>
    </submittedName>
</protein>
<name>A0A3D9HS56_9PROT</name>
<dbReference type="Proteomes" id="UP000256845">
    <property type="component" value="Unassembled WGS sequence"/>
</dbReference>
<sequence length="86" mass="9662">MTDMPSLTEIKKKLNAVTMEMMGIIQKYQLETAVNSPFDMIEAVKARITDEADYIRFLELSVEGRIYGEAGDALMKADEQAAEEGR</sequence>
<accession>A0A3D9HS56</accession>
<reference evidence="1 2" key="1">
    <citation type="submission" date="2018-07" db="EMBL/GenBank/DDBJ databases">
        <title>Genomic Encyclopedia of Type Strains, Phase III (KMG-III): the genomes of soil and plant-associated and newly described type strains.</title>
        <authorList>
            <person name="Whitman W."/>
        </authorList>
    </citation>
    <scope>NUCLEOTIDE SEQUENCE [LARGE SCALE GENOMIC DNA]</scope>
    <source>
        <strain evidence="1 2">CECT 8488</strain>
    </source>
</reference>
<organism evidence="1 2">
    <name type="scientific">Aestuariispira insulae</name>
    <dbReference type="NCBI Taxonomy" id="1461337"/>
    <lineage>
        <taxon>Bacteria</taxon>
        <taxon>Pseudomonadati</taxon>
        <taxon>Pseudomonadota</taxon>
        <taxon>Alphaproteobacteria</taxon>
        <taxon>Rhodospirillales</taxon>
        <taxon>Kiloniellaceae</taxon>
        <taxon>Aestuariispira</taxon>
    </lineage>
</organism>
<dbReference type="EMBL" id="QRDW01000002">
    <property type="protein sequence ID" value="RED52300.1"/>
    <property type="molecule type" value="Genomic_DNA"/>
</dbReference>
<dbReference type="RefSeq" id="WP_115935848.1">
    <property type="nucleotide sequence ID" value="NZ_QRDW01000002.1"/>
</dbReference>
<dbReference type="AlphaFoldDB" id="A0A3D9HS56"/>
<proteinExistence type="predicted"/>